<dbReference type="PROSITE" id="PS00463">
    <property type="entry name" value="ZN2_CY6_FUNGAL_1"/>
    <property type="match status" value="1"/>
</dbReference>
<feature type="region of interest" description="Disordered" evidence="2">
    <location>
        <begin position="1"/>
        <end position="32"/>
    </location>
</feature>
<organism evidence="4 5">
    <name type="scientific">Fusarium oxysporum (strain Fo5176)</name>
    <name type="common">Fusarium vascular wilt</name>
    <dbReference type="NCBI Taxonomy" id="660025"/>
    <lineage>
        <taxon>Eukaryota</taxon>
        <taxon>Fungi</taxon>
        <taxon>Dikarya</taxon>
        <taxon>Ascomycota</taxon>
        <taxon>Pezizomycotina</taxon>
        <taxon>Sordariomycetes</taxon>
        <taxon>Hypocreomycetidae</taxon>
        <taxon>Hypocreales</taxon>
        <taxon>Nectriaceae</taxon>
        <taxon>Fusarium</taxon>
        <taxon>Fusarium oxysporum species complex</taxon>
    </lineage>
</organism>
<reference evidence="4" key="2">
    <citation type="submission" date="2025-08" db="UniProtKB">
        <authorList>
            <consortium name="EnsemblFungi"/>
        </authorList>
    </citation>
    <scope>IDENTIFICATION</scope>
    <source>
        <strain evidence="4">4287 / CBS 123668 / FGSC 9935 / NRRL 34936</strain>
    </source>
</reference>
<feature type="region of interest" description="Disordered" evidence="2">
    <location>
        <begin position="178"/>
        <end position="230"/>
    </location>
</feature>
<dbReference type="CDD" id="cd00067">
    <property type="entry name" value="GAL4"/>
    <property type="match status" value="1"/>
</dbReference>
<feature type="compositionally biased region" description="Low complexity" evidence="2">
    <location>
        <begin position="185"/>
        <end position="207"/>
    </location>
</feature>
<evidence type="ECO:0000256" key="1">
    <source>
        <dbReference type="ARBA" id="ARBA00023242"/>
    </source>
</evidence>
<dbReference type="AlphaFoldDB" id="A0A0D2YBK6"/>
<proteinExistence type="predicted"/>
<reference evidence="5" key="1">
    <citation type="journal article" date="2012" name="Mol. Plant Microbe Interact.">
        <title>A highly conserved effector in Fusarium oxysporum is required for full virulence on Arabidopsis.</title>
        <authorList>
            <person name="Thatcher L.F."/>
            <person name="Gardiner D.M."/>
            <person name="Kazan K."/>
            <person name="Manners J."/>
        </authorList>
    </citation>
    <scope>NUCLEOTIDE SEQUENCE [LARGE SCALE GENOMIC DNA]</scope>
    <source>
        <strain evidence="5">Fo5176</strain>
    </source>
</reference>
<feature type="domain" description="Zn(2)-C6 fungal-type" evidence="3">
    <location>
        <begin position="36"/>
        <end position="66"/>
    </location>
</feature>
<dbReference type="GO" id="GO:0008270">
    <property type="term" value="F:zinc ion binding"/>
    <property type="evidence" value="ECO:0007669"/>
    <property type="project" value="InterPro"/>
</dbReference>
<accession>A0A0D2YBK6</accession>
<dbReference type="Pfam" id="PF00172">
    <property type="entry name" value="Zn_clus"/>
    <property type="match status" value="1"/>
</dbReference>
<sequence>MPYKTLLPAPDTSGDPGGKDQDTRVARRRRANRPNACENCRLKKARCDGKRPSCSRCEKWGTTCVYSVDHLGNVERELREHRDILEFLLSLPEDEALAAHRQLRSTSNLSDALSSLQGSMHGRLQPSGIRTAQAMSPPTSSSLEFELTVRHGMAYPTLFPLDLPTLSADPRLRPVQRSSQGLLLDESSPSDTMSPSTSSSNDQSVPTPSTQSLERPRIKQEEDVAGPHPEKYCDERLHQLQIGYWTGVSIDDEVAASAISLYLQGNHSIFGLFDPDLFIHDLVHRKHQYCSPFLVNALLAHACQAYSVIDEAVGALSQDFMRDAGVLWRAERSSDSLVNVAAILMLSVSCHLEQSSVSSNDLLDDGRAMAERLKLFGIPHTPENAASFDSLSPDTKRAMAHTAWGAYSYLTILLHVAITHLFHTFIMDPSNQNLNPALLKSPKAALRASTNQLQRLILISRLYHPHAHSLSVLSSAVVHVSNTIIRDAALRNHYIQAPSLGKKHRRRGSNEEAHWHFYFLVCLAACQDLGACFPVCEPIGKGLLAMAMRDGSMTAAEANKLMRALEAPKQVVPPSKDESGTFGSWVLDFDLEAAKPGDGHIRNLAAQFEELSMHNEFTEGGDFVVE</sequence>
<name>A0A0D2YBK6_FUSOF</name>
<dbReference type="PROSITE" id="PS50048">
    <property type="entry name" value="ZN2_CY6_FUNGAL_2"/>
    <property type="match status" value="1"/>
</dbReference>
<dbReference type="PANTHER" id="PTHR47256:SF1">
    <property type="entry name" value="ZN(II)2CYS6 TRANSCRIPTION FACTOR (EUROFUNG)"/>
    <property type="match status" value="1"/>
</dbReference>
<dbReference type="InterPro" id="IPR036864">
    <property type="entry name" value="Zn2-C6_fun-type_DNA-bd_sf"/>
</dbReference>
<dbReference type="Gene3D" id="4.10.240.10">
    <property type="entry name" value="Zn(2)-C6 fungal-type DNA-binding domain"/>
    <property type="match status" value="1"/>
</dbReference>
<dbReference type="GO" id="GO:0000981">
    <property type="term" value="F:DNA-binding transcription factor activity, RNA polymerase II-specific"/>
    <property type="evidence" value="ECO:0007669"/>
    <property type="project" value="InterPro"/>
</dbReference>
<dbReference type="InterPro" id="IPR053187">
    <property type="entry name" value="Notoamide_regulator"/>
</dbReference>
<evidence type="ECO:0000256" key="2">
    <source>
        <dbReference type="SAM" id="MobiDB-lite"/>
    </source>
</evidence>
<protein>
    <recommendedName>
        <fullName evidence="3">Zn(2)-C6 fungal-type domain-containing protein</fullName>
    </recommendedName>
</protein>
<dbReference type="Proteomes" id="UP000002489">
    <property type="component" value="Unassembled WGS sequence"/>
</dbReference>
<evidence type="ECO:0000259" key="3">
    <source>
        <dbReference type="PROSITE" id="PS50048"/>
    </source>
</evidence>
<dbReference type="EnsemblFungi" id="FOXG_13684T0">
    <property type="protein sequence ID" value="FOXG_13684P0"/>
    <property type="gene ID" value="FOXG_13684"/>
</dbReference>
<evidence type="ECO:0000313" key="5">
    <source>
        <dbReference type="Proteomes" id="UP000002489"/>
    </source>
</evidence>
<keyword evidence="1" id="KW-0539">Nucleus</keyword>
<dbReference type="SMART" id="SM00066">
    <property type="entry name" value="GAL4"/>
    <property type="match status" value="1"/>
</dbReference>
<dbReference type="PANTHER" id="PTHR47256">
    <property type="entry name" value="ZN(II)2CYS6 TRANSCRIPTION FACTOR (EUROFUNG)-RELATED"/>
    <property type="match status" value="1"/>
</dbReference>
<dbReference type="SUPFAM" id="SSF57701">
    <property type="entry name" value="Zn2/Cys6 DNA-binding domain"/>
    <property type="match status" value="1"/>
</dbReference>
<dbReference type="CDD" id="cd12148">
    <property type="entry name" value="fungal_TF_MHR"/>
    <property type="match status" value="1"/>
</dbReference>
<evidence type="ECO:0000313" key="4">
    <source>
        <dbReference type="EnsemblFungi" id="FOXG_13684P0"/>
    </source>
</evidence>
<dbReference type="InterPro" id="IPR001138">
    <property type="entry name" value="Zn2Cys6_DnaBD"/>
</dbReference>